<sequence>MFLNQLKDDSKKAFLDLALICAKADENLDNKEAEILEIYCNEMGIAKPTKTYKADYIVDLYKNDIEKYKQELTDIFNNFTPKELIIVYFELFAMIYADNSFDEIEKDIILKLEKKILESAASYISSNTLNLFRGAGGEVLLPVLENSARALVSQMNMLKLIKKDI</sequence>
<evidence type="ECO:0000313" key="1">
    <source>
        <dbReference type="EMBL" id="QKF85053.1"/>
    </source>
</evidence>
<dbReference type="SUPFAM" id="SSF158682">
    <property type="entry name" value="TerB-like"/>
    <property type="match status" value="1"/>
</dbReference>
<dbReference type="EMBL" id="CP053832">
    <property type="protein sequence ID" value="QKF85053.1"/>
    <property type="molecule type" value="Genomic_DNA"/>
</dbReference>
<organism evidence="1 2">
    <name type="scientific">Campylobacter ureolyticus</name>
    <dbReference type="NCBI Taxonomy" id="827"/>
    <lineage>
        <taxon>Bacteria</taxon>
        <taxon>Pseudomonadati</taxon>
        <taxon>Campylobacterota</taxon>
        <taxon>Epsilonproteobacteria</taxon>
        <taxon>Campylobacterales</taxon>
        <taxon>Campylobacteraceae</taxon>
        <taxon>Campylobacter</taxon>
    </lineage>
</organism>
<protein>
    <recommendedName>
        <fullName evidence="3">Tellurite resistance protein TerB</fullName>
    </recommendedName>
</protein>
<gene>
    <name evidence="1" type="ORF">CURT_1618</name>
</gene>
<name>A0AAE7EB98_9BACT</name>
<proteinExistence type="predicted"/>
<evidence type="ECO:0000313" key="2">
    <source>
        <dbReference type="Proteomes" id="UP000509722"/>
    </source>
</evidence>
<dbReference type="AlphaFoldDB" id="A0AAE7EB98"/>
<dbReference type="GeneID" id="77176528"/>
<dbReference type="RefSeq" id="WP_018713623.1">
    <property type="nucleotide sequence ID" value="NZ_CP053832.1"/>
</dbReference>
<dbReference type="Proteomes" id="UP000509722">
    <property type="component" value="Chromosome"/>
</dbReference>
<evidence type="ECO:0008006" key="3">
    <source>
        <dbReference type="Google" id="ProtNLM"/>
    </source>
</evidence>
<reference evidence="1 2" key="1">
    <citation type="submission" date="2020-05" db="EMBL/GenBank/DDBJ databases">
        <title>Complete genome sequencing of Campylobacter and Arcobacter type strains.</title>
        <authorList>
            <person name="Miller W.G."/>
            <person name="Yee E."/>
        </authorList>
    </citation>
    <scope>NUCLEOTIDE SEQUENCE [LARGE SCALE GENOMIC DNA]</scope>
    <source>
        <strain evidence="1 2">LMG 6451</strain>
    </source>
</reference>
<dbReference type="InterPro" id="IPR029024">
    <property type="entry name" value="TerB-like"/>
</dbReference>
<accession>A0AAE7EB98</accession>
<dbReference type="Gene3D" id="1.10.3680.10">
    <property type="entry name" value="TerB-like"/>
    <property type="match status" value="1"/>
</dbReference>